<dbReference type="InterPro" id="IPR011042">
    <property type="entry name" value="6-blade_b-propeller_TolB-like"/>
</dbReference>
<dbReference type="SUPFAM" id="SSF53474">
    <property type="entry name" value="alpha/beta-Hydrolases"/>
    <property type="match status" value="1"/>
</dbReference>
<reference evidence="5 6" key="1">
    <citation type="submission" date="2020-07" db="EMBL/GenBank/DDBJ databases">
        <authorList>
            <person name="Criscuolo A."/>
        </authorList>
    </citation>
    <scope>NUCLEOTIDE SEQUENCE [LARGE SCALE GENOMIC DNA]</scope>
    <source>
        <strain evidence="5">CIP111649</strain>
    </source>
</reference>
<dbReference type="FunFam" id="3.40.50.1820:FF:000028">
    <property type="entry name" value="S9 family peptidase"/>
    <property type="match status" value="1"/>
</dbReference>
<dbReference type="PANTHER" id="PTHR42776">
    <property type="entry name" value="SERINE PEPTIDASE S9 FAMILY MEMBER"/>
    <property type="match status" value="1"/>
</dbReference>
<dbReference type="InterPro" id="IPR029058">
    <property type="entry name" value="AB_hydrolase_fold"/>
</dbReference>
<dbReference type="GO" id="GO:0004252">
    <property type="term" value="F:serine-type endopeptidase activity"/>
    <property type="evidence" value="ECO:0007669"/>
    <property type="project" value="TreeGrafter"/>
</dbReference>
<gene>
    <name evidence="5" type="primary">ptpA</name>
    <name evidence="5" type="ORF">JEODO184_00648</name>
</gene>
<name>A0A6V7RB56_9STAP</name>
<proteinExistence type="inferred from homology"/>
<protein>
    <submittedName>
        <fullName evidence="5">Prolyl tripeptidyl peptidase</fullName>
    </submittedName>
</protein>
<evidence type="ECO:0000259" key="4">
    <source>
        <dbReference type="Pfam" id="PF00326"/>
    </source>
</evidence>
<keyword evidence="2" id="KW-0645">Protease</keyword>
<dbReference type="Pfam" id="PF00326">
    <property type="entry name" value="Peptidase_S9"/>
    <property type="match status" value="1"/>
</dbReference>
<keyword evidence="6" id="KW-1185">Reference proteome</keyword>
<accession>A0A6V7RB56</accession>
<dbReference type="Gene3D" id="3.40.50.1820">
    <property type="entry name" value="alpha/beta hydrolase"/>
    <property type="match status" value="1"/>
</dbReference>
<dbReference type="Proteomes" id="UP000589351">
    <property type="component" value="Unassembled WGS sequence"/>
</dbReference>
<dbReference type="InterPro" id="IPR001375">
    <property type="entry name" value="Peptidase_S9_cat"/>
</dbReference>
<evidence type="ECO:0000313" key="5">
    <source>
        <dbReference type="EMBL" id="CAD2074194.1"/>
    </source>
</evidence>
<evidence type="ECO:0000256" key="1">
    <source>
        <dbReference type="ARBA" id="ARBA00010040"/>
    </source>
</evidence>
<dbReference type="Gene3D" id="2.120.10.30">
    <property type="entry name" value="TolB, C-terminal domain"/>
    <property type="match status" value="1"/>
</dbReference>
<dbReference type="GO" id="GO:0006508">
    <property type="term" value="P:proteolysis"/>
    <property type="evidence" value="ECO:0007669"/>
    <property type="project" value="UniProtKB-KW"/>
</dbReference>
<dbReference type="RefSeq" id="WP_185125184.1">
    <property type="nucleotide sequence ID" value="NZ_CAJEWD010000004.1"/>
</dbReference>
<dbReference type="PANTHER" id="PTHR42776:SF27">
    <property type="entry name" value="DIPEPTIDYL PEPTIDASE FAMILY MEMBER 6"/>
    <property type="match status" value="1"/>
</dbReference>
<feature type="domain" description="Peptidase S9 prolyl oligopeptidase catalytic" evidence="4">
    <location>
        <begin position="436"/>
        <end position="645"/>
    </location>
</feature>
<comment type="similarity">
    <text evidence="1">Belongs to the peptidase S9C family.</text>
</comment>
<dbReference type="SUPFAM" id="SSF82171">
    <property type="entry name" value="DPP6 N-terminal domain-like"/>
    <property type="match status" value="1"/>
</dbReference>
<organism evidence="5 6">
    <name type="scientific">Jeotgalicoccus meleagridis</name>
    <dbReference type="NCBI Taxonomy" id="2759181"/>
    <lineage>
        <taxon>Bacteria</taxon>
        <taxon>Bacillati</taxon>
        <taxon>Bacillota</taxon>
        <taxon>Bacilli</taxon>
        <taxon>Bacillales</taxon>
        <taxon>Staphylococcaceae</taxon>
        <taxon>Jeotgalicoccus</taxon>
    </lineage>
</organism>
<comment type="caution">
    <text evidence="5">The sequence shown here is derived from an EMBL/GenBank/DDBJ whole genome shotgun (WGS) entry which is preliminary data.</text>
</comment>
<dbReference type="EMBL" id="CAJEWD010000004">
    <property type="protein sequence ID" value="CAD2074194.1"/>
    <property type="molecule type" value="Genomic_DNA"/>
</dbReference>
<keyword evidence="3" id="KW-0378">Hydrolase</keyword>
<evidence type="ECO:0000313" key="6">
    <source>
        <dbReference type="Proteomes" id="UP000589351"/>
    </source>
</evidence>
<dbReference type="AlphaFoldDB" id="A0A6V7RB56"/>
<evidence type="ECO:0000256" key="3">
    <source>
        <dbReference type="ARBA" id="ARBA00022801"/>
    </source>
</evidence>
<evidence type="ECO:0000256" key="2">
    <source>
        <dbReference type="ARBA" id="ARBA00022670"/>
    </source>
</evidence>
<sequence>MEYVSVDDIFKIRSVAAPKVMGKTGRVTYLVGQTDQDKDTYYSYLHAYDSKGNIQLTYKDEKISEVNHSNDGMMTAFTAKDEEGKSQVFLLRHAGGEREQITNEKDGASSPIFGLDDQTIYYSVKSSKEEQEKDDKTLKPTVVNRMKYKSDGGPSPYGVFPEKYSAIKKIDIHSKESETVLSGDENYTLEEIAPNGFFYSTDQSDNPDYNFSSKLYYRKDGQDHLLREGVNVVKVELSPDHKYLLMTLIGREYKNATHPHIEVLNLENETTIDVTTALDKPVGGLVAQDTQQNSVNNPSKWISNDTFVFIVSEFGSVNLYRGKVDGSIEPLYRGKHNIFGMDADDTAAYLTISTHVSPSELYKFDFASGQVSQLTEINKDYVEDTHLVEPEEIEFTSFDETTVHGWFMKPAAYKHGNSYPMITNIHGGPHALFANTFFHEMQVLAAKGYAVLFINPRGSHSYSQDFVDAVRGDYGNGDYKDIMAAVDYVTEKFDWIDQDKLGVTGGSYGGFMTNWIVGHTNRFKAAVTQRSISNWISFRGVSDIGYYFTDWQILADLDDLDKLWHHSPLKYAANVETPLLILHGEEDIRCPIEQGEQLFIELKSRGKETQFVRFPKSSHELSRSGKPSLRMERLNHMTNWFEKYI</sequence>